<dbReference type="RefSeq" id="WP_305012531.1">
    <property type="nucleotide sequence ID" value="NZ_JAUQSX010000008.1"/>
</dbReference>
<sequence>MISYQRPPVPASLNTPEMQQYVADCAAYAAACAAAPEPKVVPRPAKPGSYRNSDVLRAFNTHFFSKCYLTEQWHGDSYEMDVDHFVPVNQNEALKYDWNNLFPAAHKANMMRPRQWPAGGLLDPCRDDVAARLLATVGINGTNPRFEANDLTDQPACNTAELLNLLHNGKSGDEESQQNTRHLRVTIAEKYDRVLHAIIRFQRAEATGDAQRIANARRELRDLLSKQTAFTQLMRAMPAVVEFVPADLLD</sequence>
<reference evidence="1" key="1">
    <citation type="submission" date="2023-07" db="EMBL/GenBank/DDBJ databases">
        <authorList>
            <person name="Kim M.K."/>
        </authorList>
    </citation>
    <scope>NUCLEOTIDE SEQUENCE</scope>
    <source>
        <strain evidence="1">M29</strain>
    </source>
</reference>
<keyword evidence="2" id="KW-1185">Reference proteome</keyword>
<name>A0ABT9AE64_9BACT</name>
<evidence type="ECO:0008006" key="3">
    <source>
        <dbReference type="Google" id="ProtNLM"/>
    </source>
</evidence>
<gene>
    <name evidence="1" type="ORF">Q5H92_15890</name>
</gene>
<evidence type="ECO:0000313" key="2">
    <source>
        <dbReference type="Proteomes" id="UP001167796"/>
    </source>
</evidence>
<organism evidence="1 2">
    <name type="scientific">Hymenobacter mellowenesis</name>
    <dbReference type="NCBI Taxonomy" id="3063995"/>
    <lineage>
        <taxon>Bacteria</taxon>
        <taxon>Pseudomonadati</taxon>
        <taxon>Bacteroidota</taxon>
        <taxon>Cytophagia</taxon>
        <taxon>Cytophagales</taxon>
        <taxon>Hymenobacteraceae</taxon>
        <taxon>Hymenobacter</taxon>
    </lineage>
</organism>
<protein>
    <recommendedName>
        <fullName evidence="3">TIGR02646 family protein</fullName>
    </recommendedName>
</protein>
<proteinExistence type="predicted"/>
<accession>A0ABT9AE64</accession>
<dbReference type="Proteomes" id="UP001167796">
    <property type="component" value="Unassembled WGS sequence"/>
</dbReference>
<comment type="caution">
    <text evidence="1">The sequence shown here is derived from an EMBL/GenBank/DDBJ whole genome shotgun (WGS) entry which is preliminary data.</text>
</comment>
<dbReference type="EMBL" id="JAUQSX010000008">
    <property type="protein sequence ID" value="MDO7847848.1"/>
    <property type="molecule type" value="Genomic_DNA"/>
</dbReference>
<evidence type="ECO:0000313" key="1">
    <source>
        <dbReference type="EMBL" id="MDO7847848.1"/>
    </source>
</evidence>